<keyword evidence="1" id="KW-0645">Protease</keyword>
<dbReference type="EMBL" id="PEDL01000002">
    <property type="protein sequence ID" value="PHV71777.1"/>
    <property type="molecule type" value="Genomic_DNA"/>
</dbReference>
<gene>
    <name evidence="1" type="ORF">CS063_04255</name>
</gene>
<evidence type="ECO:0000313" key="1">
    <source>
        <dbReference type="EMBL" id="PHV71777.1"/>
    </source>
</evidence>
<sequence>MLAKIIIILLMFNFIVVIHEWGHYITAKKNGVLVHEFAVGMGPRFWHFTKGETIYSLRIFPIGGFCSLEEELGDIPNPRAMGSKKAWQRLIIVSFGAIMNFLLAWLLFSIVSGYIGYGSNVIQSIEASMPADQAGLVKGDKILAIDGVKVKRLSDISAHLVDKEKTYQFTVKRTNSEVVEKEVTSKWIQEEGRARFGFTPEIVHWDLGYNMKMGLLNTFYVIKQVWSGVISLFTGAVSVDQMSGIVGVVDFSAKQWDTGIQNGGLSLAIMNMIYITALLSANLGVINLLPLPALDGGRILFILIELLRGKPLAVDKEAAVHFVGLVLLMLLTVVVLYNDIVKVFNI</sequence>
<protein>
    <submittedName>
        <fullName evidence="1">RIP metalloprotease RseP</fullName>
    </submittedName>
</protein>
<dbReference type="Proteomes" id="UP000224460">
    <property type="component" value="Unassembled WGS sequence"/>
</dbReference>
<name>A0AC61DHK8_9FIRM</name>
<accession>A0AC61DHK8</accession>
<keyword evidence="1" id="KW-0482">Metalloprotease</keyword>
<proteinExistence type="predicted"/>
<evidence type="ECO:0000313" key="2">
    <source>
        <dbReference type="Proteomes" id="UP000224460"/>
    </source>
</evidence>
<keyword evidence="2" id="KW-1185">Reference proteome</keyword>
<keyword evidence="1" id="KW-0378">Hydrolase</keyword>
<reference evidence="1" key="1">
    <citation type="submission" date="2017-10" db="EMBL/GenBank/DDBJ databases">
        <title>Genome sequence of cellulolytic Lachnospiraceae bacterium XHS1971 isolated from hotspring sediment.</title>
        <authorList>
            <person name="Vasudevan G."/>
            <person name="Joshi A.J."/>
            <person name="Hivarkar S."/>
            <person name="Lanjekar V.B."/>
            <person name="Dhakephalkar P.K."/>
            <person name="Dagar S."/>
        </authorList>
    </citation>
    <scope>NUCLEOTIDE SEQUENCE</scope>
    <source>
        <strain evidence="1">XHS1971</strain>
    </source>
</reference>
<comment type="caution">
    <text evidence="1">The sequence shown here is derived from an EMBL/GenBank/DDBJ whole genome shotgun (WGS) entry which is preliminary data.</text>
</comment>
<organism evidence="1 2">
    <name type="scientific">Sporanaerobium hydrogeniformans</name>
    <dbReference type="NCBI Taxonomy" id="3072179"/>
    <lineage>
        <taxon>Bacteria</taxon>
        <taxon>Bacillati</taxon>
        <taxon>Bacillota</taxon>
        <taxon>Clostridia</taxon>
        <taxon>Lachnospirales</taxon>
        <taxon>Lachnospiraceae</taxon>
        <taxon>Sporanaerobium</taxon>
    </lineage>
</organism>